<dbReference type="Proteomes" id="UP000186720">
    <property type="component" value="Unassembled WGS sequence"/>
</dbReference>
<keyword evidence="4" id="KW-0255">Endonuclease</keyword>
<organism evidence="7 8">
    <name type="scientific">Mucilaginibacter polytrichastri</name>
    <dbReference type="NCBI Taxonomy" id="1302689"/>
    <lineage>
        <taxon>Bacteria</taxon>
        <taxon>Pseudomonadati</taxon>
        <taxon>Bacteroidota</taxon>
        <taxon>Sphingobacteriia</taxon>
        <taxon>Sphingobacteriales</taxon>
        <taxon>Sphingobacteriaceae</taxon>
        <taxon>Mucilaginibacter</taxon>
    </lineage>
</organism>
<comment type="similarity">
    <text evidence="1">Belongs to the YoeB family.</text>
</comment>
<keyword evidence="5" id="KW-0378">Hydrolase</keyword>
<dbReference type="GO" id="GO:0006401">
    <property type="term" value="P:RNA catabolic process"/>
    <property type="evidence" value="ECO:0007669"/>
    <property type="project" value="InterPro"/>
</dbReference>
<dbReference type="GO" id="GO:0016787">
    <property type="term" value="F:hydrolase activity"/>
    <property type="evidence" value="ECO:0007669"/>
    <property type="project" value="UniProtKB-KW"/>
</dbReference>
<dbReference type="GO" id="GO:0004519">
    <property type="term" value="F:endonuclease activity"/>
    <property type="evidence" value="ECO:0007669"/>
    <property type="project" value="UniProtKB-KW"/>
</dbReference>
<dbReference type="STRING" id="1302689.RG47T_3309"/>
<dbReference type="PANTHER" id="PTHR38039:SF1">
    <property type="entry name" value="TOXIN YOEB"/>
    <property type="match status" value="1"/>
</dbReference>
<dbReference type="Pfam" id="PF06769">
    <property type="entry name" value="YoeB_toxin"/>
    <property type="match status" value="1"/>
</dbReference>
<dbReference type="SUPFAM" id="SSF143011">
    <property type="entry name" value="RelE-like"/>
    <property type="match status" value="1"/>
</dbReference>
<evidence type="ECO:0000256" key="6">
    <source>
        <dbReference type="ARBA" id="ARBA00030388"/>
    </source>
</evidence>
<dbReference type="RefSeq" id="WP_074490394.1">
    <property type="nucleotide sequence ID" value="NZ_FPAM01000024.1"/>
</dbReference>
<dbReference type="InterPro" id="IPR035093">
    <property type="entry name" value="RelE/ParE_toxin_dom_sf"/>
</dbReference>
<proteinExistence type="inferred from homology"/>
<evidence type="ECO:0000256" key="3">
    <source>
        <dbReference type="ARBA" id="ARBA00022722"/>
    </source>
</evidence>
<keyword evidence="2" id="KW-1277">Toxin-antitoxin system</keyword>
<keyword evidence="3" id="KW-0540">Nuclease</keyword>
<gene>
    <name evidence="7" type="ORF">RG47T_3309</name>
</gene>
<name>A0A1Q6A1F5_9SPHI</name>
<reference evidence="7 8" key="1">
    <citation type="submission" date="2016-11" db="EMBL/GenBank/DDBJ databases">
        <title>Whole Genome Sequencing of Mucilaginibacter polytrichastri RG4-7(T) isolated from the moss sample.</title>
        <authorList>
            <person name="Li Y."/>
        </authorList>
    </citation>
    <scope>NUCLEOTIDE SEQUENCE [LARGE SCALE GENOMIC DNA]</scope>
    <source>
        <strain evidence="7 8">RG4-7</strain>
    </source>
</reference>
<dbReference type="Gene3D" id="3.30.2310.20">
    <property type="entry name" value="RelE-like"/>
    <property type="match status" value="1"/>
</dbReference>
<dbReference type="InterPro" id="IPR009614">
    <property type="entry name" value="YoeB_toxin"/>
</dbReference>
<evidence type="ECO:0000313" key="8">
    <source>
        <dbReference type="Proteomes" id="UP000186720"/>
    </source>
</evidence>
<evidence type="ECO:0000256" key="5">
    <source>
        <dbReference type="ARBA" id="ARBA00022801"/>
    </source>
</evidence>
<dbReference type="PANTHER" id="PTHR38039">
    <property type="entry name" value="TOXIN YOEB"/>
    <property type="match status" value="1"/>
</dbReference>
<evidence type="ECO:0000256" key="2">
    <source>
        <dbReference type="ARBA" id="ARBA00022649"/>
    </source>
</evidence>
<evidence type="ECO:0000256" key="1">
    <source>
        <dbReference type="ARBA" id="ARBA00008172"/>
    </source>
</evidence>
<accession>A0A1Q6A1F5</accession>
<protein>
    <recommendedName>
        <fullName evidence="6">Putative mRNA interferase YoeB</fullName>
    </recommendedName>
</protein>
<comment type="caution">
    <text evidence="7">The sequence shown here is derived from an EMBL/GenBank/DDBJ whole genome shotgun (WGS) entry which is preliminary data.</text>
</comment>
<dbReference type="OrthoDB" id="9801102at2"/>
<dbReference type="NCBIfam" id="TIGR02116">
    <property type="entry name" value="toxin_Txe_YoeB"/>
    <property type="match status" value="1"/>
</dbReference>
<evidence type="ECO:0000256" key="4">
    <source>
        <dbReference type="ARBA" id="ARBA00022759"/>
    </source>
</evidence>
<keyword evidence="8" id="KW-1185">Reference proteome</keyword>
<sequence>MEVVFAPKAVVHLQYWKQTGNKSIQKKIQQLITAIQENPFEGIGKPEPLKHELSGSWSRKINGEHRIIYQMYAKTRS</sequence>
<dbReference type="GO" id="GO:0045892">
    <property type="term" value="P:negative regulation of DNA-templated transcription"/>
    <property type="evidence" value="ECO:0007669"/>
    <property type="project" value="TreeGrafter"/>
</dbReference>
<dbReference type="AlphaFoldDB" id="A0A1Q6A1F5"/>
<evidence type="ECO:0000313" key="7">
    <source>
        <dbReference type="EMBL" id="OKS87846.1"/>
    </source>
</evidence>
<dbReference type="EMBL" id="MPPL01000001">
    <property type="protein sequence ID" value="OKS87846.1"/>
    <property type="molecule type" value="Genomic_DNA"/>
</dbReference>